<sequence>MKALEFLRVGEMSTHKNGRRGLCFVVVFNDLIQHIFPLEHEGTIQHRCRLRIGFKQDFGYDSGFRVMETGCKGNSAKEL</sequence>
<organism evidence="1 2">
    <name type="scientific">Dendrobium nobile</name>
    <name type="common">Orchid</name>
    <dbReference type="NCBI Taxonomy" id="94219"/>
    <lineage>
        <taxon>Eukaryota</taxon>
        <taxon>Viridiplantae</taxon>
        <taxon>Streptophyta</taxon>
        <taxon>Embryophyta</taxon>
        <taxon>Tracheophyta</taxon>
        <taxon>Spermatophyta</taxon>
        <taxon>Magnoliopsida</taxon>
        <taxon>Liliopsida</taxon>
        <taxon>Asparagales</taxon>
        <taxon>Orchidaceae</taxon>
        <taxon>Epidendroideae</taxon>
        <taxon>Malaxideae</taxon>
        <taxon>Dendrobiinae</taxon>
        <taxon>Dendrobium</taxon>
    </lineage>
</organism>
<proteinExistence type="predicted"/>
<evidence type="ECO:0000313" key="1">
    <source>
        <dbReference type="EMBL" id="KAI0497261.1"/>
    </source>
</evidence>
<name>A0A8T3AMP1_DENNO</name>
<protein>
    <submittedName>
        <fullName evidence="1">Uncharacterized protein</fullName>
    </submittedName>
</protein>
<evidence type="ECO:0000313" key="2">
    <source>
        <dbReference type="Proteomes" id="UP000829196"/>
    </source>
</evidence>
<reference evidence="1" key="1">
    <citation type="journal article" date="2022" name="Front. Genet.">
        <title>Chromosome-Scale Assembly of the Dendrobium nobile Genome Provides Insights Into the Molecular Mechanism of the Biosynthesis of the Medicinal Active Ingredient of Dendrobium.</title>
        <authorList>
            <person name="Xu Q."/>
            <person name="Niu S.-C."/>
            <person name="Li K.-L."/>
            <person name="Zheng P.-J."/>
            <person name="Zhang X.-J."/>
            <person name="Jia Y."/>
            <person name="Liu Y."/>
            <person name="Niu Y.-X."/>
            <person name="Yu L.-H."/>
            <person name="Chen D.-F."/>
            <person name="Zhang G.-Q."/>
        </authorList>
    </citation>
    <scope>NUCLEOTIDE SEQUENCE</scope>
    <source>
        <tissue evidence="1">Leaf</tissue>
    </source>
</reference>
<keyword evidence="2" id="KW-1185">Reference proteome</keyword>
<dbReference type="EMBL" id="JAGYWB010000015">
    <property type="protein sequence ID" value="KAI0497261.1"/>
    <property type="molecule type" value="Genomic_DNA"/>
</dbReference>
<dbReference type="Proteomes" id="UP000829196">
    <property type="component" value="Unassembled WGS sequence"/>
</dbReference>
<accession>A0A8T3AMP1</accession>
<dbReference type="AlphaFoldDB" id="A0A8T3AMP1"/>
<comment type="caution">
    <text evidence="1">The sequence shown here is derived from an EMBL/GenBank/DDBJ whole genome shotgun (WGS) entry which is preliminary data.</text>
</comment>
<gene>
    <name evidence="1" type="ORF">KFK09_020484</name>
</gene>